<feature type="compositionally biased region" description="Basic and acidic residues" evidence="1">
    <location>
        <begin position="8"/>
        <end position="19"/>
    </location>
</feature>
<protein>
    <submittedName>
        <fullName evidence="2">Uncharacterized protein</fullName>
    </submittedName>
</protein>
<evidence type="ECO:0000256" key="1">
    <source>
        <dbReference type="SAM" id="MobiDB-lite"/>
    </source>
</evidence>
<gene>
    <name evidence="2" type="ORF">BJF95_14470</name>
</gene>
<evidence type="ECO:0000313" key="3">
    <source>
        <dbReference type="Proteomes" id="UP000186894"/>
    </source>
</evidence>
<organism evidence="2 3">
    <name type="scientific">Rhizobium oryziradicis</name>
    <dbReference type="NCBI Taxonomy" id="1867956"/>
    <lineage>
        <taxon>Bacteria</taxon>
        <taxon>Pseudomonadati</taxon>
        <taxon>Pseudomonadota</taxon>
        <taxon>Alphaproteobacteria</taxon>
        <taxon>Hyphomicrobiales</taxon>
        <taxon>Rhizobiaceae</taxon>
        <taxon>Rhizobium/Agrobacterium group</taxon>
        <taxon>Rhizobium</taxon>
    </lineage>
</organism>
<dbReference type="EMBL" id="MKIM01000018">
    <property type="protein sequence ID" value="OLP46887.1"/>
    <property type="molecule type" value="Genomic_DNA"/>
</dbReference>
<dbReference type="Proteomes" id="UP000186894">
    <property type="component" value="Unassembled WGS sequence"/>
</dbReference>
<name>A0A1Q8ZXS5_9HYPH</name>
<proteinExistence type="predicted"/>
<sequence>MKFSNDYTRPETQPRHSETPKNITPYRPDGNQNINIRIVYAGKNFAFPTDEAGVVTQKIGDAQEAIGMKPWVSSETPHDVLGGQVSDGKSNYTGPTSILPYEVQSPVTYDKQDGFGVRSPVKHTDERWSGMVPDLDVMNNVSLRINRDLKRVDVSCAITGDGFPNCESFIIDGSSKVLFLASHVRTGTAVAQLPGNRQIPMSNTSLDVDWQPDDSFGAAVNVRVVVDFTGAGAANDLGIGAKTREAWNALHTKRNPYGSYSQRVREHIPLPQSQWVDDRINNNPDMVDYVRKARAAAGRWFDGDGEWWAGED</sequence>
<keyword evidence="3" id="KW-1185">Reference proteome</keyword>
<feature type="region of interest" description="Disordered" evidence="1">
    <location>
        <begin position="1"/>
        <end position="30"/>
    </location>
</feature>
<evidence type="ECO:0000313" key="2">
    <source>
        <dbReference type="EMBL" id="OLP46887.1"/>
    </source>
</evidence>
<accession>A0A1Q8ZXS5</accession>
<dbReference type="STRING" id="1867956.BJF95_14470"/>
<dbReference type="AlphaFoldDB" id="A0A1Q8ZXS5"/>
<reference evidence="2 3" key="1">
    <citation type="submission" date="2016-09" db="EMBL/GenBank/DDBJ databases">
        <title>Rhizobium oryziradicis sp. nov., isolated from the root of rice.</title>
        <authorList>
            <person name="Zhao J."/>
            <person name="Zhang X."/>
        </authorList>
    </citation>
    <scope>NUCLEOTIDE SEQUENCE [LARGE SCALE GENOMIC DNA]</scope>
    <source>
        <strain evidence="2 3">N19</strain>
    </source>
</reference>
<comment type="caution">
    <text evidence="2">The sequence shown here is derived from an EMBL/GenBank/DDBJ whole genome shotgun (WGS) entry which is preliminary data.</text>
</comment>